<dbReference type="PANTHER" id="PTHR12992">
    <property type="entry name" value="NUDIX HYDROLASE"/>
    <property type="match status" value="1"/>
</dbReference>
<comment type="caution">
    <text evidence="8">The sequence shown here is derived from an EMBL/GenBank/DDBJ whole genome shotgun (WGS) entry which is preliminary data.</text>
</comment>
<dbReference type="RefSeq" id="WP_311682198.1">
    <property type="nucleotide sequence ID" value="NZ_JAVRHM010000003.1"/>
</dbReference>
<keyword evidence="9" id="KW-1185">Reference proteome</keyword>
<evidence type="ECO:0000313" key="8">
    <source>
        <dbReference type="EMBL" id="MDT0689055.1"/>
    </source>
</evidence>
<comment type="cofactor">
    <cofactor evidence="2">
        <name>Mg(2+)</name>
        <dbReference type="ChEBI" id="CHEBI:18420"/>
    </cofactor>
</comment>
<evidence type="ECO:0000256" key="4">
    <source>
        <dbReference type="ARBA" id="ARBA00022801"/>
    </source>
</evidence>
<keyword evidence="5" id="KW-0460">Magnesium</keyword>
<organism evidence="8 9">
    <name type="scientific">Autumnicola patrickiae</name>
    <dbReference type="NCBI Taxonomy" id="3075591"/>
    <lineage>
        <taxon>Bacteria</taxon>
        <taxon>Pseudomonadati</taxon>
        <taxon>Bacteroidota</taxon>
        <taxon>Flavobacteriia</taxon>
        <taxon>Flavobacteriales</taxon>
        <taxon>Flavobacteriaceae</taxon>
        <taxon>Autumnicola</taxon>
    </lineage>
</organism>
<evidence type="ECO:0000256" key="3">
    <source>
        <dbReference type="ARBA" id="ARBA00022723"/>
    </source>
</evidence>
<dbReference type="InterPro" id="IPR015797">
    <property type="entry name" value="NUDIX_hydrolase-like_dom_sf"/>
</dbReference>
<keyword evidence="6" id="KW-0464">Manganese</keyword>
<name>A0ABU3DZC9_9FLAO</name>
<dbReference type="InterPro" id="IPR000086">
    <property type="entry name" value="NUDIX_hydrolase_dom"/>
</dbReference>
<dbReference type="EMBL" id="JAVRHM010000003">
    <property type="protein sequence ID" value="MDT0689055.1"/>
    <property type="molecule type" value="Genomic_DNA"/>
</dbReference>
<gene>
    <name evidence="8" type="ORF">RM549_04615</name>
</gene>
<dbReference type="Proteomes" id="UP001261624">
    <property type="component" value="Unassembled WGS sequence"/>
</dbReference>
<proteinExistence type="predicted"/>
<dbReference type="InterPro" id="IPR045121">
    <property type="entry name" value="CoAse"/>
</dbReference>
<evidence type="ECO:0000313" key="9">
    <source>
        <dbReference type="Proteomes" id="UP001261624"/>
    </source>
</evidence>
<evidence type="ECO:0000256" key="5">
    <source>
        <dbReference type="ARBA" id="ARBA00022842"/>
    </source>
</evidence>
<evidence type="ECO:0000259" key="7">
    <source>
        <dbReference type="PROSITE" id="PS51462"/>
    </source>
</evidence>
<dbReference type="GO" id="GO:0035539">
    <property type="term" value="F:8-oxo-7,8-dihydrodeoxyguanosine triphosphate pyrophosphatase activity"/>
    <property type="evidence" value="ECO:0007669"/>
    <property type="project" value="UniProtKB-EC"/>
</dbReference>
<feature type="domain" description="Nudix hydrolase" evidence="7">
    <location>
        <begin position="46"/>
        <end position="186"/>
    </location>
</feature>
<evidence type="ECO:0000256" key="2">
    <source>
        <dbReference type="ARBA" id="ARBA00001946"/>
    </source>
</evidence>
<protein>
    <submittedName>
        <fullName evidence="8">CoA pyrophosphatase</fullName>
        <ecNumber evidence="8">3.6.1.55</ecNumber>
    </submittedName>
</protein>
<reference evidence="8 9" key="1">
    <citation type="submission" date="2023-09" db="EMBL/GenBank/DDBJ databases">
        <authorList>
            <person name="Rey-Velasco X."/>
        </authorList>
    </citation>
    <scope>NUCLEOTIDE SEQUENCE [LARGE SCALE GENOMIC DNA]</scope>
    <source>
        <strain evidence="8 9">F188</strain>
    </source>
</reference>
<accession>A0ABU3DZC9</accession>
<sequence>MDFKIFKSKVSKLKKIELPGEAAHHKLAPLMRIQELANVDIEKKKPNEAGVLALFYPDESSKTKLVLILRKTYKGVHSNQVGFPGGRVEEEDRDLSETALRETEEEVGVQRTLITVLKKLTKLYIPPSNFWVHPYIGIMDTTPILIAQESEVEDILEVDLDDFLDEKNMVKQVLSTSYAKEIEVPAFSLNGHIVWGATGMMLSEIKEMLVKVL</sequence>
<dbReference type="PROSITE" id="PS51462">
    <property type="entry name" value="NUDIX"/>
    <property type="match status" value="1"/>
</dbReference>
<dbReference type="CDD" id="cd03426">
    <property type="entry name" value="NUDIX_CoAse_Nudt7"/>
    <property type="match status" value="1"/>
</dbReference>
<keyword evidence="3" id="KW-0479">Metal-binding</keyword>
<dbReference type="Gene3D" id="3.90.79.10">
    <property type="entry name" value="Nucleoside Triphosphate Pyrophosphohydrolase"/>
    <property type="match status" value="1"/>
</dbReference>
<evidence type="ECO:0000256" key="1">
    <source>
        <dbReference type="ARBA" id="ARBA00001936"/>
    </source>
</evidence>
<keyword evidence="4 8" id="KW-0378">Hydrolase</keyword>
<dbReference type="PANTHER" id="PTHR12992:SF11">
    <property type="entry name" value="MITOCHONDRIAL COENZYME A DIPHOSPHATASE NUDT8"/>
    <property type="match status" value="1"/>
</dbReference>
<dbReference type="Pfam" id="PF00293">
    <property type="entry name" value="NUDIX"/>
    <property type="match status" value="1"/>
</dbReference>
<comment type="cofactor">
    <cofactor evidence="1">
        <name>Mn(2+)</name>
        <dbReference type="ChEBI" id="CHEBI:29035"/>
    </cofactor>
</comment>
<dbReference type="SUPFAM" id="SSF55811">
    <property type="entry name" value="Nudix"/>
    <property type="match status" value="1"/>
</dbReference>
<evidence type="ECO:0000256" key="6">
    <source>
        <dbReference type="ARBA" id="ARBA00023211"/>
    </source>
</evidence>
<dbReference type="EC" id="3.6.1.55" evidence="8"/>